<feature type="transmembrane region" description="Helical" evidence="1">
    <location>
        <begin position="12"/>
        <end position="28"/>
    </location>
</feature>
<feature type="transmembrane region" description="Helical" evidence="1">
    <location>
        <begin position="437"/>
        <end position="455"/>
    </location>
</feature>
<keyword evidence="3" id="KW-1185">Reference proteome</keyword>
<feature type="transmembrane region" description="Helical" evidence="1">
    <location>
        <begin position="634"/>
        <end position="654"/>
    </location>
</feature>
<keyword evidence="1" id="KW-1133">Transmembrane helix</keyword>
<name>A0ABU0AST2_9FIRM</name>
<dbReference type="Pfam" id="PF18949">
    <property type="entry name" value="DUF5693"/>
    <property type="match status" value="1"/>
</dbReference>
<dbReference type="Proteomes" id="UP001236559">
    <property type="component" value="Unassembled WGS sequence"/>
</dbReference>
<dbReference type="RefSeq" id="WP_307494873.1">
    <property type="nucleotide sequence ID" value="NZ_JAUSTN010000002.1"/>
</dbReference>
<comment type="caution">
    <text evidence="2">The sequence shown here is derived from an EMBL/GenBank/DDBJ whole genome shotgun (WGS) entry which is preliminary data.</text>
</comment>
<feature type="transmembrane region" description="Helical" evidence="1">
    <location>
        <begin position="559"/>
        <end position="577"/>
    </location>
</feature>
<evidence type="ECO:0000313" key="2">
    <source>
        <dbReference type="EMBL" id="MDQ0274334.1"/>
    </source>
</evidence>
<dbReference type="EMBL" id="JAUSTN010000002">
    <property type="protein sequence ID" value="MDQ0274334.1"/>
    <property type="molecule type" value="Genomic_DNA"/>
</dbReference>
<keyword evidence="1" id="KW-0812">Transmembrane</keyword>
<proteinExistence type="predicted"/>
<sequence>MIKNKFFKKNLIYILFIAFGLLFSSYFVKKRLQIEEDYKNFEFAFDFYDLSSIANLSDMNKEEYFKKFPSTGIKTIALNETTIDALKNDPEINITSSLEGKDLRIKGDKKAIDFIVKGFESLKDKRNINYISENEILIEGRPSDFVESKEKLYDSFGLPVGKGGNDFSMLEFIGLGFYPDYLEEIYKVDGIKVLLRPSINEYYQDERFVLNRFFETLDQIPKDKKQTYLVFAGRESFKDTEKDSEIVNDFIKGLNKRNIAIALIEASNQRGHLESDGISSYIRRSDVKKLRMFSTWDYIQSEYDYKVRGHHNGEEITNVYYRAISERNIASVMVKPFVKNDKKIVDLEAYSNVINNAINRLEKRGFVLDSARGMDEWAPRNFMKTPAALGVVGGGLILLNFLFNLNIFAQAAFFGFGTLLAILFFILNKMTSLGESLFNLGGIIIFPLLSLAYCLKKYNDFKNDKKIRSDFNIFLRGIKVLFVSILITMIGALYEVSFLAGTNHLLELVIFRGVKISQLLPILLSVLFFLYFIGYKRDNNDNKLSVHEINNFLASNIKMWQAILFGVLVGLLGIFLLRGGNSSTKIPGIEVLFRNALEKYTPARPRTKAVLLGYPAVISMIWLAYKKKGKFMEFFLVVLITIGQADIVNTFSHIRTPISVSFMRIGIEFIFSIFVALIFVLIYEIARRGYERLDK</sequence>
<feature type="transmembrane region" description="Helical" evidence="1">
    <location>
        <begin position="476"/>
        <end position="496"/>
    </location>
</feature>
<feature type="transmembrane region" description="Helical" evidence="1">
    <location>
        <begin position="666"/>
        <end position="686"/>
    </location>
</feature>
<protein>
    <submittedName>
        <fullName evidence="2">Uncharacterized protein</fullName>
    </submittedName>
</protein>
<dbReference type="InterPro" id="IPR043748">
    <property type="entry name" value="DUF5693"/>
</dbReference>
<keyword evidence="1" id="KW-0472">Membrane</keyword>
<organism evidence="2 3">
    <name type="scientific">Peptoniphilus koenoeneniae</name>
    <dbReference type="NCBI Taxonomy" id="507751"/>
    <lineage>
        <taxon>Bacteria</taxon>
        <taxon>Bacillati</taxon>
        <taxon>Bacillota</taxon>
        <taxon>Tissierellia</taxon>
        <taxon>Tissierellales</taxon>
        <taxon>Peptoniphilaceae</taxon>
        <taxon>Peptoniphilus</taxon>
    </lineage>
</organism>
<feature type="transmembrane region" description="Helical" evidence="1">
    <location>
        <begin position="516"/>
        <end position="535"/>
    </location>
</feature>
<evidence type="ECO:0000256" key="1">
    <source>
        <dbReference type="SAM" id="Phobius"/>
    </source>
</evidence>
<feature type="transmembrane region" description="Helical" evidence="1">
    <location>
        <begin position="387"/>
        <end position="405"/>
    </location>
</feature>
<feature type="transmembrane region" description="Helical" evidence="1">
    <location>
        <begin position="609"/>
        <end position="625"/>
    </location>
</feature>
<accession>A0ABU0AST2</accession>
<feature type="transmembrane region" description="Helical" evidence="1">
    <location>
        <begin position="412"/>
        <end position="431"/>
    </location>
</feature>
<reference evidence="2 3" key="1">
    <citation type="submission" date="2023-07" db="EMBL/GenBank/DDBJ databases">
        <title>Genomic Encyclopedia of Type Strains, Phase IV (KMG-IV): sequencing the most valuable type-strain genomes for metagenomic binning, comparative biology and taxonomic classification.</title>
        <authorList>
            <person name="Goeker M."/>
        </authorList>
    </citation>
    <scope>NUCLEOTIDE SEQUENCE [LARGE SCALE GENOMIC DNA]</scope>
    <source>
        <strain evidence="2 3">DSM 22616</strain>
    </source>
</reference>
<evidence type="ECO:0000313" key="3">
    <source>
        <dbReference type="Proteomes" id="UP001236559"/>
    </source>
</evidence>
<gene>
    <name evidence="2" type="ORF">J2S72_000342</name>
</gene>